<name>A0ABV6HCU9_9ACTN</name>
<gene>
    <name evidence="3" type="ORF">ACFFJD_16340</name>
</gene>
<dbReference type="EMBL" id="JBHLWV010000030">
    <property type="protein sequence ID" value="MFC0316417.1"/>
    <property type="molecule type" value="Genomic_DNA"/>
</dbReference>
<feature type="transmembrane region" description="Helical" evidence="1">
    <location>
        <begin position="331"/>
        <end position="353"/>
    </location>
</feature>
<dbReference type="PANTHER" id="PTHR23028">
    <property type="entry name" value="ACETYLTRANSFERASE"/>
    <property type="match status" value="1"/>
</dbReference>
<dbReference type="GO" id="GO:0016746">
    <property type="term" value="F:acyltransferase activity"/>
    <property type="evidence" value="ECO:0007669"/>
    <property type="project" value="UniProtKB-KW"/>
</dbReference>
<evidence type="ECO:0000259" key="2">
    <source>
        <dbReference type="Pfam" id="PF01757"/>
    </source>
</evidence>
<dbReference type="RefSeq" id="WP_382366079.1">
    <property type="nucleotide sequence ID" value="NZ_JBHLWV010000030.1"/>
</dbReference>
<evidence type="ECO:0000313" key="4">
    <source>
        <dbReference type="Proteomes" id="UP001589783"/>
    </source>
</evidence>
<keyword evidence="1" id="KW-0472">Membrane</keyword>
<protein>
    <submittedName>
        <fullName evidence="3">Acyltransferase family protein</fullName>
        <ecNumber evidence="3">2.3.-.-</ecNumber>
    </submittedName>
</protein>
<dbReference type="Proteomes" id="UP001589783">
    <property type="component" value="Unassembled WGS sequence"/>
</dbReference>
<keyword evidence="3" id="KW-0808">Transferase</keyword>
<evidence type="ECO:0000256" key="1">
    <source>
        <dbReference type="SAM" id="Phobius"/>
    </source>
</evidence>
<feature type="domain" description="Acyltransferase 3" evidence="2">
    <location>
        <begin position="21"/>
        <end position="375"/>
    </location>
</feature>
<feature type="transmembrane region" description="Helical" evidence="1">
    <location>
        <begin position="179"/>
        <end position="197"/>
    </location>
</feature>
<dbReference type="EC" id="2.3.-.-" evidence="3"/>
<organism evidence="3 4">
    <name type="scientific">Gordonia phosphorivorans</name>
    <dbReference type="NCBI Taxonomy" id="1056982"/>
    <lineage>
        <taxon>Bacteria</taxon>
        <taxon>Bacillati</taxon>
        <taxon>Actinomycetota</taxon>
        <taxon>Actinomycetes</taxon>
        <taxon>Mycobacteriales</taxon>
        <taxon>Gordoniaceae</taxon>
        <taxon>Gordonia</taxon>
    </lineage>
</organism>
<evidence type="ECO:0000313" key="3">
    <source>
        <dbReference type="EMBL" id="MFC0316417.1"/>
    </source>
</evidence>
<feature type="transmembrane region" description="Helical" evidence="1">
    <location>
        <begin position="98"/>
        <end position="116"/>
    </location>
</feature>
<reference evidence="3 4" key="1">
    <citation type="submission" date="2024-09" db="EMBL/GenBank/DDBJ databases">
        <authorList>
            <person name="Sun Q."/>
            <person name="Mori K."/>
        </authorList>
    </citation>
    <scope>NUCLEOTIDE SEQUENCE [LARGE SCALE GENOMIC DNA]</scope>
    <source>
        <strain evidence="3 4">CCM 7957</strain>
    </source>
</reference>
<dbReference type="PANTHER" id="PTHR23028:SF53">
    <property type="entry name" value="ACYL_TRANSF_3 DOMAIN-CONTAINING PROTEIN"/>
    <property type="match status" value="1"/>
</dbReference>
<accession>A0ABV6HCU9</accession>
<sequence>MAIPDTTTSTATEPQRRYFPQLEGMRAVAALGVLTTHVAFQTRAIEWPVLGPVLGRLDLAVALFFALSGFLLWRPYAAAARHPRMTNPGPVRYLRHRFVRIWPAYVVAVVAVFTLLPQARGASWESWLANLTLTQVFVPWTLAPGLTQMWSLSVEVAFYLLLPVIGVVLTGLRGRRARLRIPLLLAVGVVSLGWAWVVTALPLPPGVEGKNWVFGHLPWFLAGLVLAELTASADAHAADPRAPLSPLVRGALAVSARRWWMLAVAVVAYGLACTPLAGPVGLGDLDNGQYVGKIALGAIGAYAILAPLVCSPGPFRFLTSGPMTAVGRWSYAVFIWHLAVLTCVFGLFGITAFHGDFVLVWVLTVLLTLGVSAASYAFIEDPCRRALAAWERRRSPVVTETRSTGLRSRNPA</sequence>
<keyword evidence="3" id="KW-0012">Acyltransferase</keyword>
<comment type="caution">
    <text evidence="3">The sequence shown here is derived from an EMBL/GenBank/DDBJ whole genome shotgun (WGS) entry which is preliminary data.</text>
</comment>
<keyword evidence="1" id="KW-0812">Transmembrane</keyword>
<feature type="transmembrane region" description="Helical" evidence="1">
    <location>
        <begin position="217"/>
        <end position="238"/>
    </location>
</feature>
<proteinExistence type="predicted"/>
<keyword evidence="4" id="KW-1185">Reference proteome</keyword>
<feature type="transmembrane region" description="Helical" evidence="1">
    <location>
        <begin position="359"/>
        <end position="379"/>
    </location>
</feature>
<keyword evidence="1" id="KW-1133">Transmembrane helix</keyword>
<dbReference type="InterPro" id="IPR050879">
    <property type="entry name" value="Acyltransferase_3"/>
</dbReference>
<feature type="transmembrane region" description="Helical" evidence="1">
    <location>
        <begin position="59"/>
        <end position="77"/>
    </location>
</feature>
<dbReference type="Pfam" id="PF01757">
    <property type="entry name" value="Acyl_transf_3"/>
    <property type="match status" value="1"/>
</dbReference>
<feature type="transmembrane region" description="Helical" evidence="1">
    <location>
        <begin position="290"/>
        <end position="310"/>
    </location>
</feature>
<feature type="transmembrane region" description="Helical" evidence="1">
    <location>
        <begin position="149"/>
        <end position="172"/>
    </location>
</feature>
<dbReference type="InterPro" id="IPR002656">
    <property type="entry name" value="Acyl_transf_3_dom"/>
</dbReference>
<feature type="transmembrane region" description="Helical" evidence="1">
    <location>
        <begin position="259"/>
        <end position="278"/>
    </location>
</feature>